<evidence type="ECO:0000256" key="8">
    <source>
        <dbReference type="SAM" id="Coils"/>
    </source>
</evidence>
<feature type="coiled-coil region" evidence="8">
    <location>
        <begin position="55"/>
        <end position="183"/>
    </location>
</feature>
<keyword evidence="7" id="KW-0206">Cytoskeleton</keyword>
<keyword evidence="5" id="KW-0493">Microtubule</keyword>
<evidence type="ECO:0000256" key="4">
    <source>
        <dbReference type="ARBA" id="ARBA00022490"/>
    </source>
</evidence>
<keyword evidence="12" id="KW-1185">Reference proteome</keyword>
<evidence type="ECO:0000313" key="11">
    <source>
        <dbReference type="EnsemblMetazoa" id="XP_050513165.1"/>
    </source>
</evidence>
<organism evidence="11 12">
    <name type="scientific">Diabrotica virgifera virgifera</name>
    <name type="common">western corn rootworm</name>
    <dbReference type="NCBI Taxonomy" id="50390"/>
    <lineage>
        <taxon>Eukaryota</taxon>
        <taxon>Metazoa</taxon>
        <taxon>Ecdysozoa</taxon>
        <taxon>Arthropoda</taxon>
        <taxon>Hexapoda</taxon>
        <taxon>Insecta</taxon>
        <taxon>Pterygota</taxon>
        <taxon>Neoptera</taxon>
        <taxon>Endopterygota</taxon>
        <taxon>Coleoptera</taxon>
        <taxon>Polyphaga</taxon>
        <taxon>Cucujiformia</taxon>
        <taxon>Chrysomeloidea</taxon>
        <taxon>Chrysomelidae</taxon>
        <taxon>Galerucinae</taxon>
        <taxon>Diabroticina</taxon>
        <taxon>Diabroticites</taxon>
        <taxon>Diabrotica</taxon>
    </lineage>
</organism>
<evidence type="ECO:0000313" key="12">
    <source>
        <dbReference type="Proteomes" id="UP001652700"/>
    </source>
</evidence>
<keyword evidence="4" id="KW-0963">Cytoplasm</keyword>
<reference evidence="11" key="1">
    <citation type="submission" date="2025-05" db="UniProtKB">
        <authorList>
            <consortium name="EnsemblMetazoa"/>
        </authorList>
    </citation>
    <scope>IDENTIFICATION</scope>
</reference>
<name>A0ABM5KSK1_DIAVI</name>
<dbReference type="InterPro" id="IPR033494">
    <property type="entry name" value="NUDE"/>
</dbReference>
<feature type="region of interest" description="Disordered" evidence="9">
    <location>
        <begin position="251"/>
        <end position="285"/>
    </location>
</feature>
<evidence type="ECO:0000256" key="9">
    <source>
        <dbReference type="SAM" id="MobiDB-lite"/>
    </source>
</evidence>
<evidence type="ECO:0000256" key="7">
    <source>
        <dbReference type="ARBA" id="ARBA00023212"/>
    </source>
</evidence>
<feature type="compositionally biased region" description="Basic and acidic residues" evidence="9">
    <location>
        <begin position="251"/>
        <end position="266"/>
    </location>
</feature>
<evidence type="ECO:0000256" key="5">
    <source>
        <dbReference type="ARBA" id="ARBA00022701"/>
    </source>
</evidence>
<dbReference type="PANTHER" id="PTHR10921">
    <property type="entry name" value="NUCLEAR DISTRIBUTION PROTEIN NUDE HOMOLOG 1"/>
    <property type="match status" value="1"/>
</dbReference>
<evidence type="ECO:0000256" key="3">
    <source>
        <dbReference type="ARBA" id="ARBA00007429"/>
    </source>
</evidence>
<accession>A0ABM5KSK1</accession>
<comment type="subcellular location">
    <subcellularLocation>
        <location evidence="2">Cytoplasm</location>
        <location evidence="2">Cytoskeleton</location>
        <location evidence="2">Microtubule organizing center</location>
        <location evidence="2">Centrosome</location>
    </subcellularLocation>
    <subcellularLocation>
        <location evidence="1">Cytoplasm</location>
        <location evidence="1">Cytoskeleton</location>
        <location evidence="1">Spindle</location>
    </subcellularLocation>
</comment>
<proteinExistence type="inferred from homology"/>
<evidence type="ECO:0000256" key="2">
    <source>
        <dbReference type="ARBA" id="ARBA00004300"/>
    </source>
</evidence>
<dbReference type="Proteomes" id="UP001652700">
    <property type="component" value="Unplaced"/>
</dbReference>
<protein>
    <recommendedName>
        <fullName evidence="10">NUDE domain-containing protein</fullName>
    </recommendedName>
</protein>
<evidence type="ECO:0000256" key="6">
    <source>
        <dbReference type="ARBA" id="ARBA00023054"/>
    </source>
</evidence>
<sequence>MSASDEPIFSNKDEEILYWKHLAAEYLQDAQRIQKESDEFIVESQQLDREYEATIDQDEKKIRELTLANNKAQNEIESLRNKLEQSNKEIGSLQNEVQNIKTEKLQMSQYIRDLEQKNDDLERARRIIEESIAGIETAFNSAVERNAILESEVDEKEGLKEKLQRLADETRDLKQELSVKEKERGPDNERILNGFQKAIMDSNRLKENETQTTPAKHDYQAPISPASRVMALNIVSDLIRKIGGLERRLEKSKYDYRDLSTNDNIRRSRSSTKNSPSPSLQGVTK</sequence>
<evidence type="ECO:0000256" key="1">
    <source>
        <dbReference type="ARBA" id="ARBA00004186"/>
    </source>
</evidence>
<dbReference type="GeneID" id="114327386"/>
<keyword evidence="6 8" id="KW-0175">Coiled coil</keyword>
<dbReference type="PANTHER" id="PTHR10921:SF1">
    <property type="entry name" value="NUCLEAR DISTRIBUTION PROTEIN NUDE HOMOLOG"/>
    <property type="match status" value="1"/>
</dbReference>
<dbReference type="Pfam" id="PF04880">
    <property type="entry name" value="NUDE_C"/>
    <property type="match status" value="1"/>
</dbReference>
<dbReference type="InterPro" id="IPR006964">
    <property type="entry name" value="NUDE_dom"/>
</dbReference>
<comment type="similarity">
    <text evidence="3">Belongs to the nudE family.</text>
</comment>
<evidence type="ECO:0000259" key="10">
    <source>
        <dbReference type="Pfam" id="PF04880"/>
    </source>
</evidence>
<dbReference type="Gene3D" id="6.10.250.1080">
    <property type="match status" value="1"/>
</dbReference>
<dbReference type="EnsemblMetazoa" id="XM_050657208.1">
    <property type="protein sequence ID" value="XP_050513165.1"/>
    <property type="gene ID" value="LOC114327386"/>
</dbReference>
<dbReference type="RefSeq" id="XP_050513165.1">
    <property type="nucleotide sequence ID" value="XM_050657208.1"/>
</dbReference>
<feature type="domain" description="NUDE" evidence="10">
    <location>
        <begin position="135"/>
        <end position="262"/>
    </location>
</feature>